<gene>
    <name evidence="2" type="ORF">BG04_3822</name>
</gene>
<evidence type="ECO:0000313" key="2">
    <source>
        <dbReference type="EMBL" id="AJI21636.1"/>
    </source>
</evidence>
<accession>A0A0B6ADN6</accession>
<dbReference type="AlphaFoldDB" id="A0A0B6ADN6"/>
<reference evidence="2 3" key="1">
    <citation type="journal article" date="2015" name="Genome Announc.">
        <title>Complete genome sequences for 35 biothreat assay-relevant bacillus species.</title>
        <authorList>
            <person name="Johnson S.L."/>
            <person name="Daligault H.E."/>
            <person name="Davenport K.W."/>
            <person name="Jaissle J."/>
            <person name="Frey K.G."/>
            <person name="Ladner J.T."/>
            <person name="Broomall S.M."/>
            <person name="Bishop-Lilly K.A."/>
            <person name="Bruce D.C."/>
            <person name="Gibbons H.S."/>
            <person name="Coyne S.R."/>
            <person name="Lo C.C."/>
            <person name="Meincke L."/>
            <person name="Munk A.C."/>
            <person name="Koroleva G.I."/>
            <person name="Rosenzweig C.N."/>
            <person name="Palacios G.F."/>
            <person name="Redden C.L."/>
            <person name="Minogue T.D."/>
            <person name="Chain P.S."/>
        </authorList>
    </citation>
    <scope>NUCLEOTIDE SEQUENCE [LARGE SCALE GENOMIC DNA]</scope>
    <source>
        <strain evidence="3">ATCC 14581 / DSM 32 / JCM 2506 / NBRC 15308 / NCIMB 9376 / NCTC 10342 / NRRL B-14308 / VKM B-512</strain>
    </source>
</reference>
<dbReference type="Proteomes" id="UP000031829">
    <property type="component" value="Chromosome"/>
</dbReference>
<feature type="region of interest" description="Disordered" evidence="1">
    <location>
        <begin position="16"/>
        <end position="36"/>
    </location>
</feature>
<protein>
    <submittedName>
        <fullName evidence="2">Uncharacterized protein</fullName>
    </submittedName>
</protein>
<dbReference type="EMBL" id="CP009920">
    <property type="protein sequence ID" value="AJI21636.1"/>
    <property type="molecule type" value="Genomic_DNA"/>
</dbReference>
<name>A0A0B6ADN6_PRIM2</name>
<organism evidence="2 3">
    <name type="scientific">Priestia megaterium (strain ATCC 14581 / DSM 32 / CCUG 1817 / JCM 2506 / NBRC 15308 / NCIMB 9376 / NCTC 10342 / NRRL B-14308 / VKM B-512 / Ford 19)</name>
    <name type="common">Bacillus megaterium</name>
    <dbReference type="NCBI Taxonomy" id="1348623"/>
    <lineage>
        <taxon>Bacteria</taxon>
        <taxon>Bacillati</taxon>
        <taxon>Bacillota</taxon>
        <taxon>Bacilli</taxon>
        <taxon>Bacillales</taxon>
        <taxon>Bacillaceae</taxon>
        <taxon>Priestia</taxon>
    </lineage>
</organism>
<proteinExistence type="predicted"/>
<evidence type="ECO:0000313" key="3">
    <source>
        <dbReference type="Proteomes" id="UP000031829"/>
    </source>
</evidence>
<dbReference type="HOGENOM" id="CLU_3354547_0_0_9"/>
<evidence type="ECO:0000256" key="1">
    <source>
        <dbReference type="SAM" id="MobiDB-lite"/>
    </source>
</evidence>
<dbReference type="KEGG" id="bmeg:BG04_3822"/>
<sequence length="36" mass="4452">MSLLSLRWNYLHGEAGNEKRKEKYNKRKRLHFSEMT</sequence>